<keyword evidence="3" id="KW-0175">Coiled coil</keyword>
<dbReference type="Proteomes" id="UP000231451">
    <property type="component" value="Unassembled WGS sequence"/>
</dbReference>
<keyword evidence="7" id="KW-1185">Reference proteome</keyword>
<feature type="binding site" evidence="2">
    <location>
        <begin position="278"/>
        <end position="279"/>
    </location>
    <ligand>
        <name>ATP</name>
        <dbReference type="ChEBI" id="CHEBI:30616"/>
    </ligand>
</feature>
<dbReference type="OrthoDB" id="9813719at2"/>
<feature type="domain" description="Fido" evidence="5">
    <location>
        <begin position="151"/>
        <end position="300"/>
    </location>
</feature>
<keyword evidence="2" id="KW-0067">ATP-binding</keyword>
<reference evidence="6 7" key="1">
    <citation type="submission" date="2017-10" db="EMBL/GenBank/DDBJ databases">
        <title>Draft genome sequences of strains TRE 1, TRE 9, TRE H and TRI 7, isolated from tamarins, belonging to four potential novel Bifidobacterium species.</title>
        <authorList>
            <person name="Mattarelli P."/>
            <person name="Modesto M."/>
            <person name="Puglisi E."/>
            <person name="Morelli L."/>
            <person name="Spezio C."/>
            <person name="Bonetti A."/>
            <person name="Sandri C."/>
        </authorList>
    </citation>
    <scope>NUCLEOTIDE SEQUENCE [LARGE SCALE GENOMIC DNA]</scope>
    <source>
        <strain evidence="7">TRI7</strain>
    </source>
</reference>
<evidence type="ECO:0000256" key="3">
    <source>
        <dbReference type="SAM" id="Coils"/>
    </source>
</evidence>
<evidence type="ECO:0000259" key="5">
    <source>
        <dbReference type="PROSITE" id="PS51459"/>
    </source>
</evidence>
<organism evidence="6 7">
    <name type="scientific">Bifidobacterium simiarum</name>
    <dbReference type="NCBI Taxonomy" id="2045441"/>
    <lineage>
        <taxon>Bacteria</taxon>
        <taxon>Bacillati</taxon>
        <taxon>Actinomycetota</taxon>
        <taxon>Actinomycetes</taxon>
        <taxon>Bifidobacteriales</taxon>
        <taxon>Bifidobacteriaceae</taxon>
        <taxon>Bifidobacterium</taxon>
    </lineage>
</organism>
<proteinExistence type="predicted"/>
<protein>
    <submittedName>
        <fullName evidence="6">Cell filamentation protein Fic</fullName>
    </submittedName>
</protein>
<dbReference type="PANTHER" id="PTHR13504:SF40">
    <property type="entry name" value="FIDO DOMAIN-CONTAINING PROTEIN"/>
    <property type="match status" value="1"/>
</dbReference>
<comment type="caution">
    <text evidence="6">The sequence shown here is derived from an EMBL/GenBank/DDBJ whole genome shotgun (WGS) entry which is preliminary data.</text>
</comment>
<dbReference type="RefSeq" id="WP_100513224.1">
    <property type="nucleotide sequence ID" value="NZ_PEBK01000006.1"/>
</dbReference>
<dbReference type="PANTHER" id="PTHR13504">
    <property type="entry name" value="FIDO DOMAIN-CONTAINING PROTEIN DDB_G0283145"/>
    <property type="match status" value="1"/>
</dbReference>
<evidence type="ECO:0000256" key="2">
    <source>
        <dbReference type="PIRSR" id="PIRSR640198-2"/>
    </source>
</evidence>
<feature type="compositionally biased region" description="Basic and acidic residues" evidence="4">
    <location>
        <begin position="437"/>
        <end position="448"/>
    </location>
</feature>
<dbReference type="PROSITE" id="PS51459">
    <property type="entry name" value="FIDO"/>
    <property type="match status" value="1"/>
</dbReference>
<evidence type="ECO:0000256" key="1">
    <source>
        <dbReference type="PIRSR" id="PIRSR640198-1"/>
    </source>
</evidence>
<dbReference type="InterPro" id="IPR036597">
    <property type="entry name" value="Fido-like_dom_sf"/>
</dbReference>
<sequence>MNMKYRSLARTFHADKTNDAFDNHARLARQRLEADSTFRTGVVTPLGELFTATPRETSMLTESILLAERRVSRLWNQIPGVMRWDYIRHAISEELFATNEMEGVRSTRKETQNAVDAAERARKEGNESKARFSEFARLYLNLTDRDSALPSGISDIRDIYDKVVLDEIIENDKPDGELFRKGDVEIQGPHGLAIHNGVRGEGNIGALLADMIHLAVSDEIPRLQSAIMSHFLFEYVHPFYDGNGRTGRYLLALYLNHDLTMPTVLSLSRTIAENKNAYYRAFMEAEDKLNCGELTFFVNTVLGFIGNAQSELIDELETRVDQLDKGRAVCDRLERKHGLSPKAASILYGVIQEEIFDSSKSMTLDDAAYQIGLSKQSARKYVGELLNAGLAVQVGKRPLRIRASESLRGPLETRIIERRKAPESQPASFDLSGDPPKNGKVEKPGDST</sequence>
<feature type="active site" evidence="1">
    <location>
        <position position="237"/>
    </location>
</feature>
<feature type="binding site" evidence="2">
    <location>
        <begin position="241"/>
        <end position="248"/>
    </location>
    <ligand>
        <name>ATP</name>
        <dbReference type="ChEBI" id="CHEBI:30616"/>
    </ligand>
</feature>
<evidence type="ECO:0000313" key="7">
    <source>
        <dbReference type="Proteomes" id="UP000231451"/>
    </source>
</evidence>
<dbReference type="InterPro" id="IPR040198">
    <property type="entry name" value="Fido_containing"/>
</dbReference>
<dbReference type="AlphaFoldDB" id="A0A2M9HE10"/>
<dbReference type="Pfam" id="PF02661">
    <property type="entry name" value="Fic"/>
    <property type="match status" value="1"/>
</dbReference>
<name>A0A2M9HE10_9BIFI</name>
<dbReference type="SUPFAM" id="SSF140931">
    <property type="entry name" value="Fic-like"/>
    <property type="match status" value="1"/>
</dbReference>
<keyword evidence="2" id="KW-0547">Nucleotide-binding</keyword>
<dbReference type="Gene3D" id="1.10.3290.10">
    <property type="entry name" value="Fido-like domain"/>
    <property type="match status" value="1"/>
</dbReference>
<dbReference type="GO" id="GO:0005524">
    <property type="term" value="F:ATP binding"/>
    <property type="evidence" value="ECO:0007669"/>
    <property type="project" value="UniProtKB-KW"/>
</dbReference>
<gene>
    <name evidence="6" type="ORF">CSQ87_07335</name>
</gene>
<evidence type="ECO:0000256" key="4">
    <source>
        <dbReference type="SAM" id="MobiDB-lite"/>
    </source>
</evidence>
<evidence type="ECO:0000313" key="6">
    <source>
        <dbReference type="EMBL" id="PJM75027.1"/>
    </source>
</evidence>
<dbReference type="EMBL" id="PEBK01000006">
    <property type="protein sequence ID" value="PJM75027.1"/>
    <property type="molecule type" value="Genomic_DNA"/>
</dbReference>
<accession>A0A2M9HE10</accession>
<feature type="coiled-coil region" evidence="3">
    <location>
        <begin position="101"/>
        <end position="128"/>
    </location>
</feature>
<dbReference type="InterPro" id="IPR003812">
    <property type="entry name" value="Fido"/>
</dbReference>
<feature type="region of interest" description="Disordered" evidence="4">
    <location>
        <begin position="413"/>
        <end position="448"/>
    </location>
</feature>